<keyword evidence="1" id="KW-0472">Membrane</keyword>
<proteinExistence type="predicted"/>
<keyword evidence="3" id="KW-1185">Reference proteome</keyword>
<evidence type="ECO:0000313" key="2">
    <source>
        <dbReference type="EMBL" id="MBB2151356.1"/>
    </source>
</evidence>
<name>A0ABR6F1F8_9SPHI</name>
<evidence type="ECO:0000256" key="1">
    <source>
        <dbReference type="SAM" id="Phobius"/>
    </source>
</evidence>
<reference evidence="2 3" key="1">
    <citation type="submission" date="2019-11" db="EMBL/GenBank/DDBJ databases">
        <title>Description of Pedobacter sp. LMG 31462T.</title>
        <authorList>
            <person name="Carlier A."/>
            <person name="Qi S."/>
            <person name="Vandamme P."/>
        </authorList>
    </citation>
    <scope>NUCLEOTIDE SEQUENCE [LARGE SCALE GENOMIC DNA]</scope>
    <source>
        <strain evidence="2 3">LMG 31462</strain>
    </source>
</reference>
<keyword evidence="1" id="KW-1133">Transmembrane helix</keyword>
<evidence type="ECO:0000313" key="3">
    <source>
        <dbReference type="Proteomes" id="UP000636110"/>
    </source>
</evidence>
<dbReference type="Proteomes" id="UP000636110">
    <property type="component" value="Unassembled WGS sequence"/>
</dbReference>
<comment type="caution">
    <text evidence="2">The sequence shown here is derived from an EMBL/GenBank/DDBJ whole genome shotgun (WGS) entry which is preliminary data.</text>
</comment>
<feature type="transmembrane region" description="Helical" evidence="1">
    <location>
        <begin position="143"/>
        <end position="159"/>
    </location>
</feature>
<protein>
    <recommendedName>
        <fullName evidence="4">HEAT repeat domain-containing protein</fullName>
    </recommendedName>
</protein>
<sequence length="252" mass="29341">MFEDYKKEVILEYHKMREAAALSNPLMHPSPAQLKMECLKVYNERYSSQDNIILSSFFGLESTDTSFRQLMERTDPDRFRPLVNLLRDRIRDPRPSIIELLAWLIDFNPRPYALWDKKDREPEHVPVPPPTDKFAKFKTKKAMVYYGLFLVLGIGLSMVKSKECMYWTGDHYEPIYCTDKIEGAVVIALNEGRVDSLKKIMRPDTLTEYSLGKVWCDSKRKGANFYTAGGEDPEDANKRLLLMTKQVLENQK</sequence>
<dbReference type="RefSeq" id="WP_182961118.1">
    <property type="nucleotide sequence ID" value="NZ_WNXC01000009.1"/>
</dbReference>
<evidence type="ECO:0008006" key="4">
    <source>
        <dbReference type="Google" id="ProtNLM"/>
    </source>
</evidence>
<gene>
    <name evidence="2" type="ORF">GM920_20820</name>
</gene>
<keyword evidence="1" id="KW-0812">Transmembrane</keyword>
<accession>A0ABR6F1F8</accession>
<organism evidence="2 3">
    <name type="scientific">Pedobacter gandavensis</name>
    <dbReference type="NCBI Taxonomy" id="2679963"/>
    <lineage>
        <taxon>Bacteria</taxon>
        <taxon>Pseudomonadati</taxon>
        <taxon>Bacteroidota</taxon>
        <taxon>Sphingobacteriia</taxon>
        <taxon>Sphingobacteriales</taxon>
        <taxon>Sphingobacteriaceae</taxon>
        <taxon>Pedobacter</taxon>
    </lineage>
</organism>
<dbReference type="EMBL" id="WNXC01000009">
    <property type="protein sequence ID" value="MBB2151356.1"/>
    <property type="molecule type" value="Genomic_DNA"/>
</dbReference>